<dbReference type="InterPro" id="IPR014284">
    <property type="entry name" value="RNA_pol_sigma-70_dom"/>
</dbReference>
<dbReference type="GO" id="GO:0006352">
    <property type="term" value="P:DNA-templated transcription initiation"/>
    <property type="evidence" value="ECO:0007669"/>
    <property type="project" value="InterPro"/>
</dbReference>
<keyword evidence="5" id="KW-0804">Transcription</keyword>
<evidence type="ECO:0000256" key="4">
    <source>
        <dbReference type="ARBA" id="ARBA00023125"/>
    </source>
</evidence>
<name>A0A1M5HDP4_9ALTE</name>
<dbReference type="InterPro" id="IPR013325">
    <property type="entry name" value="RNA_pol_sigma_r2"/>
</dbReference>
<dbReference type="SUPFAM" id="SSF88946">
    <property type="entry name" value="Sigma2 domain of RNA polymerase sigma factors"/>
    <property type="match status" value="1"/>
</dbReference>
<dbReference type="InterPro" id="IPR013324">
    <property type="entry name" value="RNA_pol_sigma_r3/r4-like"/>
</dbReference>
<accession>A0A1M5HDP4</accession>
<evidence type="ECO:0000256" key="1">
    <source>
        <dbReference type="ARBA" id="ARBA00010641"/>
    </source>
</evidence>
<dbReference type="PANTHER" id="PTHR43133">
    <property type="entry name" value="RNA POLYMERASE ECF-TYPE SIGMA FACTO"/>
    <property type="match status" value="1"/>
</dbReference>
<reference evidence="9" key="1">
    <citation type="submission" date="2016-11" db="EMBL/GenBank/DDBJ databases">
        <authorList>
            <person name="Varghese N."/>
            <person name="Submissions S."/>
        </authorList>
    </citation>
    <scope>NUCLEOTIDE SEQUENCE [LARGE SCALE GENOMIC DNA]</scope>
    <source>
        <strain evidence="9">CGMCC 1.8995</strain>
    </source>
</reference>
<feature type="compositionally biased region" description="Basic and acidic residues" evidence="6">
    <location>
        <begin position="253"/>
        <end position="264"/>
    </location>
</feature>
<dbReference type="PANTHER" id="PTHR43133:SF8">
    <property type="entry name" value="RNA POLYMERASE SIGMA FACTOR HI_1459-RELATED"/>
    <property type="match status" value="1"/>
</dbReference>
<organism evidence="8 9">
    <name type="scientific">Marisediminitalea aggregata</name>
    <dbReference type="NCBI Taxonomy" id="634436"/>
    <lineage>
        <taxon>Bacteria</taxon>
        <taxon>Pseudomonadati</taxon>
        <taxon>Pseudomonadota</taxon>
        <taxon>Gammaproteobacteria</taxon>
        <taxon>Alteromonadales</taxon>
        <taxon>Alteromonadaceae</taxon>
        <taxon>Marisediminitalea</taxon>
    </lineage>
</organism>
<dbReference type="AlphaFoldDB" id="A0A1M5HDP4"/>
<keyword evidence="9" id="KW-1185">Reference proteome</keyword>
<evidence type="ECO:0000259" key="7">
    <source>
        <dbReference type="Pfam" id="PF07638"/>
    </source>
</evidence>
<evidence type="ECO:0000313" key="9">
    <source>
        <dbReference type="Proteomes" id="UP000184520"/>
    </source>
</evidence>
<proteinExistence type="inferred from homology"/>
<dbReference type="STRING" id="634436.SAMN05216361_1429"/>
<keyword evidence="4" id="KW-0238">DNA-binding</keyword>
<dbReference type="Pfam" id="PF07638">
    <property type="entry name" value="Sigma70_ECF"/>
    <property type="match status" value="1"/>
</dbReference>
<dbReference type="Gene3D" id="1.10.10.10">
    <property type="entry name" value="Winged helix-like DNA-binding domain superfamily/Winged helix DNA-binding domain"/>
    <property type="match status" value="1"/>
</dbReference>
<dbReference type="GO" id="GO:0016987">
    <property type="term" value="F:sigma factor activity"/>
    <property type="evidence" value="ECO:0007669"/>
    <property type="project" value="UniProtKB-KW"/>
</dbReference>
<gene>
    <name evidence="8" type="ORF">SAMN05216361_1429</name>
</gene>
<dbReference type="InterPro" id="IPR053812">
    <property type="entry name" value="HTH_Sigma70_ECF-like"/>
</dbReference>
<dbReference type="OrthoDB" id="129367at2"/>
<comment type="similarity">
    <text evidence="1">Belongs to the sigma-70 factor family. ECF subfamily.</text>
</comment>
<feature type="domain" description="RNA polymerase sigma-70 ECF-like HTH" evidence="7">
    <location>
        <begin position="17"/>
        <end position="188"/>
    </location>
</feature>
<dbReference type="NCBIfam" id="TIGR02937">
    <property type="entry name" value="sigma70-ECF"/>
    <property type="match status" value="1"/>
</dbReference>
<dbReference type="GO" id="GO:0003677">
    <property type="term" value="F:DNA binding"/>
    <property type="evidence" value="ECO:0007669"/>
    <property type="project" value="UniProtKB-KW"/>
</dbReference>
<dbReference type="InterPro" id="IPR036388">
    <property type="entry name" value="WH-like_DNA-bd_sf"/>
</dbReference>
<dbReference type="Proteomes" id="UP000184520">
    <property type="component" value="Unassembled WGS sequence"/>
</dbReference>
<evidence type="ECO:0000313" key="8">
    <source>
        <dbReference type="EMBL" id="SHG14080.1"/>
    </source>
</evidence>
<dbReference type="SUPFAM" id="SSF88659">
    <property type="entry name" value="Sigma3 and sigma4 domains of RNA polymerase sigma factors"/>
    <property type="match status" value="1"/>
</dbReference>
<sequence>MVLPETKPAISGSPESLLSGIASGNKSAEEELVRHYWRALYLMLFRDCHDHSMASDMAQEALCVCLVKARAGEIREAKALTSFVHRTATNLLIAHKRKEKRQKTEFTDDLDRLFGELDGPAQQCQREKIVALVAGVLNEMPVERDRDILVEYFVHGTSKEELCDLLSLSPEHFDRVLYRARQRLKQKLSLAISEQGSNFSLVSLLGCGLVVLLCGETSPTTIADEQVRELQVSYHLSQRISNNITKDGVSDSSEGKEYDTTQHS</sequence>
<feature type="region of interest" description="Disordered" evidence="6">
    <location>
        <begin position="245"/>
        <end position="264"/>
    </location>
</feature>
<keyword evidence="3" id="KW-0731">Sigma factor</keyword>
<dbReference type="EMBL" id="FQWD01000002">
    <property type="protein sequence ID" value="SHG14080.1"/>
    <property type="molecule type" value="Genomic_DNA"/>
</dbReference>
<evidence type="ECO:0000256" key="6">
    <source>
        <dbReference type="SAM" id="MobiDB-lite"/>
    </source>
</evidence>
<evidence type="ECO:0000256" key="3">
    <source>
        <dbReference type="ARBA" id="ARBA00023082"/>
    </source>
</evidence>
<evidence type="ECO:0000256" key="5">
    <source>
        <dbReference type="ARBA" id="ARBA00023163"/>
    </source>
</evidence>
<evidence type="ECO:0000256" key="2">
    <source>
        <dbReference type="ARBA" id="ARBA00023015"/>
    </source>
</evidence>
<dbReference type="RefSeq" id="WP_073319973.1">
    <property type="nucleotide sequence ID" value="NZ_FQWD01000002.1"/>
</dbReference>
<dbReference type="Gene3D" id="1.10.1740.10">
    <property type="match status" value="1"/>
</dbReference>
<dbReference type="InterPro" id="IPR039425">
    <property type="entry name" value="RNA_pol_sigma-70-like"/>
</dbReference>
<keyword evidence="2" id="KW-0805">Transcription regulation</keyword>
<protein>
    <submittedName>
        <fullName evidence="8">RNA polymerase sigma-70 factor, ECF subfamily</fullName>
    </submittedName>
</protein>